<protein>
    <submittedName>
        <fullName evidence="2">Uncharacterized protein</fullName>
    </submittedName>
</protein>
<keyword evidence="3" id="KW-1185">Reference proteome</keyword>
<dbReference type="Proteomes" id="UP000324222">
    <property type="component" value="Unassembled WGS sequence"/>
</dbReference>
<evidence type="ECO:0000313" key="3">
    <source>
        <dbReference type="Proteomes" id="UP000324222"/>
    </source>
</evidence>
<comment type="caution">
    <text evidence="2">The sequence shown here is derived from an EMBL/GenBank/DDBJ whole genome shotgun (WGS) entry which is preliminary data.</text>
</comment>
<sequence>MAGIVRHTQQLVHPTWRWQQGGSDWYRHSESHELHKCTNLGTPPTPKLITGGVTANPKIGHRLLQNLSAPEGSREEGCQTRRCRTSGQCEVNSATGGAKQQSQRLGLPFVTPWFVYLLEGDSDLHGECLLCMEVFCSLASCCDCCKALSHNQFLCLMESIKDCTERRKASSSGFFLLWVDVSQPGTSRTMQKPGQVGRPGTASPKVEMVPASSLGPTTTTCGCHASFPGTGKAVHSALGTFCTVYGYGVGNSHCFTMAGSCPTTQDIEVSICHTASMPGGQTHTQDVDGGIYHKAPMLGGQPLIPSNGFIRSTGKEMPNALGRLPLALFMGMGLATAIWLSCPATAPLPRIWRSASAMPGSQTPFQDVEAGIYPYGSHAWWPAYHLLTPGESVPGSLPLIQEVSVEAGQLAPLPGGSGVGQGPSSPMPAGHPLSTTGTCEDDEEDVPPNQGVSPFLHLIGQVKAYLHMPSLEAPSSSQLMGVERGQGSVLPCQPSLTLPWSLIGQAVREDAQCRSLKEPKPCSPNFRLFRDWYGLARSFYLPEEPHWLLLWLTLSRRWNYI</sequence>
<evidence type="ECO:0000256" key="1">
    <source>
        <dbReference type="SAM" id="MobiDB-lite"/>
    </source>
</evidence>
<name>A0A5B7FIN7_PORTR</name>
<feature type="region of interest" description="Disordered" evidence="1">
    <location>
        <begin position="186"/>
        <end position="206"/>
    </location>
</feature>
<evidence type="ECO:0000313" key="2">
    <source>
        <dbReference type="EMBL" id="MPC47181.1"/>
    </source>
</evidence>
<reference evidence="2 3" key="1">
    <citation type="submission" date="2019-05" db="EMBL/GenBank/DDBJ databases">
        <title>Another draft genome of Portunus trituberculatus and its Hox gene families provides insights of decapod evolution.</title>
        <authorList>
            <person name="Jeong J.-H."/>
            <person name="Song I."/>
            <person name="Kim S."/>
            <person name="Choi T."/>
            <person name="Kim D."/>
            <person name="Ryu S."/>
            <person name="Kim W."/>
        </authorList>
    </citation>
    <scope>NUCLEOTIDE SEQUENCE [LARGE SCALE GENOMIC DNA]</scope>
    <source>
        <tissue evidence="2">Muscle</tissue>
    </source>
</reference>
<accession>A0A5B7FIN7</accession>
<organism evidence="2 3">
    <name type="scientific">Portunus trituberculatus</name>
    <name type="common">Swimming crab</name>
    <name type="synonym">Neptunus trituberculatus</name>
    <dbReference type="NCBI Taxonomy" id="210409"/>
    <lineage>
        <taxon>Eukaryota</taxon>
        <taxon>Metazoa</taxon>
        <taxon>Ecdysozoa</taxon>
        <taxon>Arthropoda</taxon>
        <taxon>Crustacea</taxon>
        <taxon>Multicrustacea</taxon>
        <taxon>Malacostraca</taxon>
        <taxon>Eumalacostraca</taxon>
        <taxon>Eucarida</taxon>
        <taxon>Decapoda</taxon>
        <taxon>Pleocyemata</taxon>
        <taxon>Brachyura</taxon>
        <taxon>Eubrachyura</taxon>
        <taxon>Portunoidea</taxon>
        <taxon>Portunidae</taxon>
        <taxon>Portuninae</taxon>
        <taxon>Portunus</taxon>
    </lineage>
</organism>
<feature type="region of interest" description="Disordered" evidence="1">
    <location>
        <begin position="411"/>
        <end position="447"/>
    </location>
</feature>
<proteinExistence type="predicted"/>
<gene>
    <name evidence="2" type="ORF">E2C01_040917</name>
</gene>
<dbReference type="EMBL" id="VSRR010007597">
    <property type="protein sequence ID" value="MPC47181.1"/>
    <property type="molecule type" value="Genomic_DNA"/>
</dbReference>
<dbReference type="AlphaFoldDB" id="A0A5B7FIN7"/>